<dbReference type="InterPro" id="IPR002048">
    <property type="entry name" value="EF_hand_dom"/>
</dbReference>
<dbReference type="GO" id="GO:0005509">
    <property type="term" value="F:calcium ion binding"/>
    <property type="evidence" value="ECO:0007669"/>
    <property type="project" value="InterPro"/>
</dbReference>
<dbReference type="InterPro" id="IPR050145">
    <property type="entry name" value="Centrin_CML-like"/>
</dbReference>
<dbReference type="PROSITE" id="PS00018">
    <property type="entry name" value="EF_HAND_1"/>
    <property type="match status" value="1"/>
</dbReference>
<dbReference type="FunFam" id="1.10.238.10:FF:000001">
    <property type="entry name" value="Calmodulin 1"/>
    <property type="match status" value="1"/>
</dbReference>
<keyword evidence="2" id="KW-0106">Calcium</keyword>
<evidence type="ECO:0000256" key="2">
    <source>
        <dbReference type="ARBA" id="ARBA00022837"/>
    </source>
</evidence>
<dbReference type="PANTHER" id="PTHR23050">
    <property type="entry name" value="CALCIUM BINDING PROTEIN"/>
    <property type="match status" value="1"/>
</dbReference>
<dbReference type="Pfam" id="PF13499">
    <property type="entry name" value="EF-hand_7"/>
    <property type="match status" value="2"/>
</dbReference>
<dbReference type="AlphaFoldDB" id="A0A8D9BAX5"/>
<organism evidence="4">
    <name type="scientific">Cacopsylla melanoneura</name>
    <dbReference type="NCBI Taxonomy" id="428564"/>
    <lineage>
        <taxon>Eukaryota</taxon>
        <taxon>Metazoa</taxon>
        <taxon>Ecdysozoa</taxon>
        <taxon>Arthropoda</taxon>
        <taxon>Hexapoda</taxon>
        <taxon>Insecta</taxon>
        <taxon>Pterygota</taxon>
        <taxon>Neoptera</taxon>
        <taxon>Paraneoptera</taxon>
        <taxon>Hemiptera</taxon>
        <taxon>Sternorrhyncha</taxon>
        <taxon>Psylloidea</taxon>
        <taxon>Psyllidae</taxon>
        <taxon>Psyllinae</taxon>
        <taxon>Cacopsylla</taxon>
    </lineage>
</organism>
<feature type="domain" description="EF-hand" evidence="3">
    <location>
        <begin position="39"/>
        <end position="74"/>
    </location>
</feature>
<dbReference type="EMBL" id="HBUF01476164">
    <property type="protein sequence ID" value="CAG6744820.1"/>
    <property type="molecule type" value="Transcribed_RNA"/>
</dbReference>
<dbReference type="PROSITE" id="PS50222">
    <property type="entry name" value="EF_HAND_2"/>
    <property type="match status" value="3"/>
</dbReference>
<reference evidence="4" key="1">
    <citation type="submission" date="2021-05" db="EMBL/GenBank/DDBJ databases">
        <authorList>
            <person name="Alioto T."/>
            <person name="Alioto T."/>
            <person name="Gomez Garrido J."/>
        </authorList>
    </citation>
    <scope>NUCLEOTIDE SEQUENCE</scope>
</reference>
<dbReference type="EMBL" id="HBUF01618307">
    <property type="protein sequence ID" value="CAG6780422.1"/>
    <property type="molecule type" value="Transcribed_RNA"/>
</dbReference>
<dbReference type="InterPro" id="IPR011992">
    <property type="entry name" value="EF-hand-dom_pair"/>
</dbReference>
<name>A0A8D9BAX5_9HEMI</name>
<proteinExistence type="predicted"/>
<evidence type="ECO:0000259" key="3">
    <source>
        <dbReference type="PROSITE" id="PS50222"/>
    </source>
</evidence>
<evidence type="ECO:0000313" key="4">
    <source>
        <dbReference type="EMBL" id="CAG6780421.1"/>
    </source>
</evidence>
<dbReference type="SMART" id="SM00054">
    <property type="entry name" value="EFh"/>
    <property type="match status" value="3"/>
</dbReference>
<dbReference type="Gene3D" id="1.10.238.10">
    <property type="entry name" value="EF-hand"/>
    <property type="match status" value="1"/>
</dbReference>
<dbReference type="EMBL" id="HBUF01618306">
    <property type="protein sequence ID" value="CAG6780421.1"/>
    <property type="molecule type" value="Transcribed_RNA"/>
</dbReference>
<dbReference type="InterPro" id="IPR018247">
    <property type="entry name" value="EF_Hand_1_Ca_BS"/>
</dbReference>
<dbReference type="SUPFAM" id="SSF47473">
    <property type="entry name" value="EF-hand"/>
    <property type="match status" value="1"/>
</dbReference>
<keyword evidence="1" id="KW-0677">Repeat</keyword>
<accession>A0A8D9BAX5</accession>
<feature type="domain" description="EF-hand" evidence="3">
    <location>
        <begin position="119"/>
        <end position="154"/>
    </location>
</feature>
<sequence>MLGRNNPTGAGGNFASAFTVDKKHIDRLKPSPLLQLTERQVEELREAFNIFDTDGTGFISVSDFKIALKALGFEPDKQEIRRLLWGGDANAEGAPRDRSGGITFNEFQNIMSEKMNQVDTDTDLERAFELFDDDETGSISLRNLRRIARQLGENISEDELQEMLDVADRRGVGEVSLEDFKHVMKKGAWAK</sequence>
<evidence type="ECO:0000256" key="1">
    <source>
        <dbReference type="ARBA" id="ARBA00022737"/>
    </source>
</evidence>
<feature type="domain" description="EF-hand" evidence="3">
    <location>
        <begin position="155"/>
        <end position="190"/>
    </location>
</feature>
<protein>
    <submittedName>
        <fullName evidence="4">Centrin-2</fullName>
    </submittedName>
</protein>